<comment type="caution">
    <text evidence="13">The sequence shown here is derived from an EMBL/GenBank/DDBJ whole genome shotgun (WGS) entry which is preliminary data.</text>
</comment>
<dbReference type="NCBIfam" id="TIGR04056">
    <property type="entry name" value="OMP_RagA_SusC"/>
    <property type="match status" value="1"/>
</dbReference>
<feature type="domain" description="TonB-dependent receptor plug" evidence="12">
    <location>
        <begin position="144"/>
        <end position="250"/>
    </location>
</feature>
<dbReference type="FunFam" id="2.60.40.1120:FF:000003">
    <property type="entry name" value="Outer membrane protein Omp121"/>
    <property type="match status" value="1"/>
</dbReference>
<dbReference type="PROSITE" id="PS52016">
    <property type="entry name" value="TONB_DEPENDENT_REC_3"/>
    <property type="match status" value="1"/>
</dbReference>
<dbReference type="InterPro" id="IPR036942">
    <property type="entry name" value="Beta-barrel_TonB_sf"/>
</dbReference>
<dbReference type="SUPFAM" id="SSF56935">
    <property type="entry name" value="Porins"/>
    <property type="match status" value="1"/>
</dbReference>
<organism evidence="13 16">
    <name type="scientific">Parabacteroides merdae</name>
    <dbReference type="NCBI Taxonomy" id="46503"/>
    <lineage>
        <taxon>Bacteria</taxon>
        <taxon>Pseudomonadati</taxon>
        <taxon>Bacteroidota</taxon>
        <taxon>Bacteroidia</taxon>
        <taxon>Bacteroidales</taxon>
        <taxon>Tannerellaceae</taxon>
        <taxon>Parabacteroides</taxon>
    </lineage>
</organism>
<dbReference type="AlphaFoldDB" id="A0A3R6CVS8"/>
<comment type="similarity">
    <text evidence="8 9">Belongs to the TonB-dependent receptor family.</text>
</comment>
<dbReference type="RefSeq" id="WP_122203617.1">
    <property type="nucleotide sequence ID" value="NZ_QRKC01000005.1"/>
</dbReference>
<proteinExistence type="inferred from homology"/>
<dbReference type="InterPro" id="IPR039426">
    <property type="entry name" value="TonB-dep_rcpt-like"/>
</dbReference>
<dbReference type="Proteomes" id="UP000285173">
    <property type="component" value="Unassembled WGS sequence"/>
</dbReference>
<dbReference type="SUPFAM" id="SSF49464">
    <property type="entry name" value="Carboxypeptidase regulatory domain-like"/>
    <property type="match status" value="1"/>
</dbReference>
<dbReference type="InterPro" id="IPR008969">
    <property type="entry name" value="CarboxyPept-like_regulatory"/>
</dbReference>
<evidence type="ECO:0000256" key="2">
    <source>
        <dbReference type="ARBA" id="ARBA00022448"/>
    </source>
</evidence>
<comment type="subcellular location">
    <subcellularLocation>
        <location evidence="1 8">Cell outer membrane</location>
        <topology evidence="1 8">Multi-pass membrane protein</topology>
    </subcellularLocation>
</comment>
<evidence type="ECO:0000256" key="7">
    <source>
        <dbReference type="ARBA" id="ARBA00023237"/>
    </source>
</evidence>
<evidence type="ECO:0000256" key="3">
    <source>
        <dbReference type="ARBA" id="ARBA00022452"/>
    </source>
</evidence>
<evidence type="ECO:0000313" key="14">
    <source>
        <dbReference type="EMBL" id="RHH76612.1"/>
    </source>
</evidence>
<evidence type="ECO:0000256" key="6">
    <source>
        <dbReference type="ARBA" id="ARBA00023136"/>
    </source>
</evidence>
<dbReference type="InterPro" id="IPR000531">
    <property type="entry name" value="Beta-barrel_TonB"/>
</dbReference>
<evidence type="ECO:0000313" key="13">
    <source>
        <dbReference type="EMBL" id="RGZ43903.1"/>
    </source>
</evidence>
<dbReference type="Gene3D" id="2.170.130.10">
    <property type="entry name" value="TonB-dependent receptor, plug domain"/>
    <property type="match status" value="1"/>
</dbReference>
<keyword evidence="4 8" id="KW-0812">Transmembrane</keyword>
<dbReference type="InterPro" id="IPR012910">
    <property type="entry name" value="Plug_dom"/>
</dbReference>
<dbReference type="Pfam" id="PF13715">
    <property type="entry name" value="CarbopepD_reg_2"/>
    <property type="match status" value="1"/>
</dbReference>
<keyword evidence="2 8" id="KW-0813">Transport</keyword>
<dbReference type="Pfam" id="PF07715">
    <property type="entry name" value="Plug"/>
    <property type="match status" value="1"/>
</dbReference>
<dbReference type="FunFam" id="2.170.130.10:FF:000003">
    <property type="entry name" value="SusC/RagA family TonB-linked outer membrane protein"/>
    <property type="match status" value="1"/>
</dbReference>
<gene>
    <name evidence="14" type="ORF">DW191_11575</name>
    <name evidence="13" type="ORF">DW986_17535</name>
</gene>
<dbReference type="InterPro" id="IPR023996">
    <property type="entry name" value="TonB-dep_OMP_SusC/RagA"/>
</dbReference>
<evidence type="ECO:0000313" key="16">
    <source>
        <dbReference type="Proteomes" id="UP000285173"/>
    </source>
</evidence>
<feature type="signal peptide" evidence="10">
    <location>
        <begin position="1"/>
        <end position="30"/>
    </location>
</feature>
<keyword evidence="3 8" id="KW-1134">Transmembrane beta strand</keyword>
<dbReference type="EMBL" id="QRKC01000005">
    <property type="protein sequence ID" value="RHH76612.1"/>
    <property type="molecule type" value="Genomic_DNA"/>
</dbReference>
<evidence type="ECO:0000256" key="5">
    <source>
        <dbReference type="ARBA" id="ARBA00023077"/>
    </source>
</evidence>
<dbReference type="EMBL" id="QSEF01000032">
    <property type="protein sequence ID" value="RGZ43903.1"/>
    <property type="molecule type" value="Genomic_DNA"/>
</dbReference>
<evidence type="ECO:0000256" key="8">
    <source>
        <dbReference type="PROSITE-ProRule" id="PRU01360"/>
    </source>
</evidence>
<dbReference type="InterPro" id="IPR037066">
    <property type="entry name" value="Plug_dom_sf"/>
</dbReference>
<name>A0A3R6CVS8_9BACT</name>
<dbReference type="Pfam" id="PF00593">
    <property type="entry name" value="TonB_dep_Rec_b-barrel"/>
    <property type="match status" value="1"/>
</dbReference>
<feature type="domain" description="TonB-dependent receptor-like beta-barrel" evidence="11">
    <location>
        <begin position="427"/>
        <end position="1025"/>
    </location>
</feature>
<dbReference type="GO" id="GO:0009279">
    <property type="term" value="C:cell outer membrane"/>
    <property type="evidence" value="ECO:0007669"/>
    <property type="project" value="UniProtKB-SubCell"/>
</dbReference>
<keyword evidence="13" id="KW-0675">Receptor</keyword>
<keyword evidence="5 9" id="KW-0798">TonB box</keyword>
<evidence type="ECO:0000259" key="12">
    <source>
        <dbReference type="Pfam" id="PF07715"/>
    </source>
</evidence>
<dbReference type="Gene3D" id="2.40.170.20">
    <property type="entry name" value="TonB-dependent receptor, beta-barrel domain"/>
    <property type="match status" value="1"/>
</dbReference>
<reference evidence="15 16" key="1">
    <citation type="submission" date="2018-08" db="EMBL/GenBank/DDBJ databases">
        <title>A genome reference for cultivated species of the human gut microbiota.</title>
        <authorList>
            <person name="Zou Y."/>
            <person name="Xue W."/>
            <person name="Luo G."/>
        </authorList>
    </citation>
    <scope>NUCLEOTIDE SEQUENCE [LARGE SCALE GENOMIC DNA]</scope>
    <source>
        <strain evidence="14 15">AM16-50</strain>
        <strain evidence="13 16">AM50-15</strain>
    </source>
</reference>
<accession>A0A3R6CVS8</accession>
<sequence>MTKDFKRFYVSRAMFLGASMFLASIGMASANPSTDALGSTEPNPVVASPQQVKHSIKGVVEDEFGPVAGANVVEKGTTNGTITDMDGNFSLEVAPNSILVVSFIGYKEQQIPVNNQKNFTIKLAEDSQALDEVVVVGYGTQKKVNLSGSITSVNVGEMTESRPLTSISTALAGTAPGVHIASTNNLPSNNGDAEITVRGQGTLNNSSPLVIIDGVEGSMSSVNPQDVETMTVLKDAASSAIYGSRAANGVILITTKSGKSGKMKLEYNGYVSFETLKQPYEVISDYATYMELMNEGMLNSNKDAPFSQATIDLWREKSKDPNGLTNGVPNYLAYPNSNLFDVYQTGVSHQHNISASGGSEKLTYYTSFNYLNNPGILENMGYEKFSLRANIDSQLKDWLKVGVNMSGYVANTTPVTENLDDIYTYGLTGGNPGVAYLDDQNRLGINANPEDDPQNATNNPYNRLRNVTGNIDMNSMKTRLYAILTPLKGLTIQGSYTYDYYDKKKVSKPNFVPLYNFQTGALYSDGVGQTSITNYSEKTIRNFMDATARYERNFFEDRLSATLMVGASQEQYKYSDFGVTRKDLIDPSLGVVEGAYGDYSGEGNTYEWAMRSFFGRLNLGWDDRYLLEVNLRADGSSRFNKNNRWGYFPSFSGAWRLSEEAFMEDTRSWLDNLKLRASYGSLGNNTLGDNRDKDGNYMSQSMFAQTNYVLGRTVVNGLSQTAIANADLTWETTYITNIGVDYGLFGNRFSGSIEYFDKRTKGILIDLPAPMVHGNATVPKQNSAKVSNRGIEFTTSWNDKIGKDFSYNVGFNFTYIKNNVDKFKGGDASYDGARMLKEGLPIWSLYVLEADRIIQTDEDLAIVEQMVANNPDAFTAFGTPQKGDLLYKDVNGRDENGELTGKPDGKIDNDDRVVVGNGQNPNFTFGMNLGFEWKGIDFSMLFQGQAGLKDIFHSNLFRSVVRQGYQINAEVADGRWYEGRTDATYPRFLDYSDTRNEQNSTFWVANKNYLKIRNITLGYTLPAHWTQKAYLERVRIYGSLENFFTFTSWKGYDPEVSGVTYPTMRQAVVGVNVSF</sequence>
<protein>
    <submittedName>
        <fullName evidence="13">TonB-dependent receptor</fullName>
    </submittedName>
</protein>
<evidence type="ECO:0000313" key="15">
    <source>
        <dbReference type="Proteomes" id="UP000283732"/>
    </source>
</evidence>
<evidence type="ECO:0000256" key="1">
    <source>
        <dbReference type="ARBA" id="ARBA00004571"/>
    </source>
</evidence>
<evidence type="ECO:0000256" key="4">
    <source>
        <dbReference type="ARBA" id="ARBA00022692"/>
    </source>
</evidence>
<evidence type="ECO:0000256" key="9">
    <source>
        <dbReference type="RuleBase" id="RU003357"/>
    </source>
</evidence>
<dbReference type="Gene3D" id="2.60.40.1120">
    <property type="entry name" value="Carboxypeptidase-like, regulatory domain"/>
    <property type="match status" value="1"/>
</dbReference>
<dbReference type="InterPro" id="IPR023997">
    <property type="entry name" value="TonB-dep_OMP_SusC/RagA_CS"/>
</dbReference>
<feature type="chain" id="PRO_5036091487" evidence="10">
    <location>
        <begin position="31"/>
        <end position="1075"/>
    </location>
</feature>
<dbReference type="Proteomes" id="UP000283732">
    <property type="component" value="Unassembled WGS sequence"/>
</dbReference>
<keyword evidence="10" id="KW-0732">Signal</keyword>
<evidence type="ECO:0000256" key="10">
    <source>
        <dbReference type="SAM" id="SignalP"/>
    </source>
</evidence>
<evidence type="ECO:0000259" key="11">
    <source>
        <dbReference type="Pfam" id="PF00593"/>
    </source>
</evidence>
<dbReference type="NCBIfam" id="TIGR04057">
    <property type="entry name" value="SusC_RagA_signa"/>
    <property type="match status" value="1"/>
</dbReference>
<keyword evidence="6 8" id="KW-0472">Membrane</keyword>
<keyword evidence="7 8" id="KW-0998">Cell outer membrane</keyword>